<feature type="transmembrane region" description="Helical" evidence="6">
    <location>
        <begin position="356"/>
        <end position="375"/>
    </location>
</feature>
<dbReference type="InterPro" id="IPR036259">
    <property type="entry name" value="MFS_trans_sf"/>
</dbReference>
<dbReference type="PANTHER" id="PTHR12778">
    <property type="entry name" value="SOLUTE CARRIER FAMILY 33 ACETYL-COA TRANSPORTER -RELATED"/>
    <property type="match status" value="1"/>
</dbReference>
<sequence length="582" mass="66291">MTDIRHRSTNKSKPQEDDATGESYLMSAKTVGESSSEQESDGSDDRDKEHQPLHQQISENEIILERYPSKSATSDTNPPNKQDWRKDRSSILLLLFLYLLQGIPLGMAASIPLIIQTFGASWSQQATFSFAFWPFSLKLIWAPIVDALYLKRFGRRKTWLIPMQYLIGITMLILSYNITSLVTAANTSHSHIYLLTAVFFGLSFLAATQDICVDGWALSMLSRYKMGQTAGYFLGNVIFLSLESKDFSNRYIRKLFLLPEANHGLVTLPGFLFFWGFIFIISTTFIALFKHEEDDTVHSDEPHFGIIETYKILFKLLKLSCVREIAIILLTVKIGFAATDSMTGLELLQRGVTTDSLALLAIPLTPLQIILPFIISRYTAGPKPLRLFINSYPPRLLMGIIMALFVYLTPYFQNYNKTFPWYYYGIAIVIYAIHQVFVYNMFVSQMSFYATVSDPKVGGTYMTLLNTLSNLGTVWISTAVLYAADYLTWKTCSLSDTKCYTPEEEKKCQMLGGFCTHAHIDSYYLEVIFCTIVGIIWLLWKYRAIDRLQNLPARAWQVRESYIASMNDDSDENSDNLANKTD</sequence>
<keyword evidence="9" id="KW-1185">Reference proteome</keyword>
<evidence type="ECO:0000313" key="9">
    <source>
        <dbReference type="Proteomes" id="UP000663829"/>
    </source>
</evidence>
<feature type="transmembrane region" description="Helical" evidence="6">
    <location>
        <begin position="396"/>
        <end position="415"/>
    </location>
</feature>
<dbReference type="EMBL" id="CAJOBC010077023">
    <property type="protein sequence ID" value="CAF4261940.1"/>
    <property type="molecule type" value="Genomic_DNA"/>
</dbReference>
<comment type="caution">
    <text evidence="7">The sequence shown here is derived from an EMBL/GenBank/DDBJ whole genome shotgun (WGS) entry which is preliminary data.</text>
</comment>
<evidence type="ECO:0000256" key="2">
    <source>
        <dbReference type="ARBA" id="ARBA00022692"/>
    </source>
</evidence>
<organism evidence="7 9">
    <name type="scientific">Didymodactylos carnosus</name>
    <dbReference type="NCBI Taxonomy" id="1234261"/>
    <lineage>
        <taxon>Eukaryota</taxon>
        <taxon>Metazoa</taxon>
        <taxon>Spiralia</taxon>
        <taxon>Gnathifera</taxon>
        <taxon>Rotifera</taxon>
        <taxon>Eurotatoria</taxon>
        <taxon>Bdelloidea</taxon>
        <taxon>Philodinida</taxon>
        <taxon>Philodinidae</taxon>
        <taxon>Didymodactylos</taxon>
    </lineage>
</organism>
<evidence type="ECO:0000256" key="5">
    <source>
        <dbReference type="SAM" id="MobiDB-lite"/>
    </source>
</evidence>
<comment type="subcellular location">
    <subcellularLocation>
        <location evidence="1">Membrane</location>
        <topology evidence="1">Multi-pass membrane protein</topology>
    </subcellularLocation>
</comment>
<evidence type="ECO:0000256" key="6">
    <source>
        <dbReference type="SAM" id="Phobius"/>
    </source>
</evidence>
<keyword evidence="3 6" id="KW-1133">Transmembrane helix</keyword>
<dbReference type="InterPro" id="IPR024371">
    <property type="entry name" value="AcetylCoA_trans_1-like"/>
</dbReference>
<feature type="transmembrane region" description="Helical" evidence="6">
    <location>
        <begin position="523"/>
        <end position="540"/>
    </location>
</feature>
<dbReference type="SUPFAM" id="SSF103473">
    <property type="entry name" value="MFS general substrate transporter"/>
    <property type="match status" value="1"/>
</dbReference>
<dbReference type="GO" id="GO:0016020">
    <property type="term" value="C:membrane"/>
    <property type="evidence" value="ECO:0007669"/>
    <property type="project" value="UniProtKB-SubCell"/>
</dbReference>
<proteinExistence type="predicted"/>
<dbReference type="Proteomes" id="UP000681722">
    <property type="component" value="Unassembled WGS sequence"/>
</dbReference>
<reference evidence="7" key="1">
    <citation type="submission" date="2021-02" db="EMBL/GenBank/DDBJ databases">
        <authorList>
            <person name="Nowell W R."/>
        </authorList>
    </citation>
    <scope>NUCLEOTIDE SEQUENCE</scope>
</reference>
<dbReference type="EMBL" id="CAJNOQ010016043">
    <property type="protein sequence ID" value="CAF1373492.1"/>
    <property type="molecule type" value="Genomic_DNA"/>
</dbReference>
<evidence type="ECO:0000313" key="8">
    <source>
        <dbReference type="EMBL" id="CAF4261940.1"/>
    </source>
</evidence>
<keyword evidence="2 6" id="KW-0812">Transmembrane</keyword>
<dbReference type="AlphaFoldDB" id="A0A815J272"/>
<dbReference type="OrthoDB" id="6415790at2759"/>
<evidence type="ECO:0000313" key="7">
    <source>
        <dbReference type="EMBL" id="CAF1373492.1"/>
    </source>
</evidence>
<keyword evidence="4 6" id="KW-0472">Membrane</keyword>
<evidence type="ECO:0000256" key="3">
    <source>
        <dbReference type="ARBA" id="ARBA00022989"/>
    </source>
</evidence>
<accession>A0A815J272</accession>
<name>A0A815J272_9BILA</name>
<evidence type="ECO:0000256" key="4">
    <source>
        <dbReference type="ARBA" id="ARBA00023136"/>
    </source>
</evidence>
<dbReference type="Gene3D" id="1.20.1250.20">
    <property type="entry name" value="MFS general substrate transporter like domains"/>
    <property type="match status" value="1"/>
</dbReference>
<feature type="transmembrane region" description="Helical" evidence="6">
    <location>
        <begin position="127"/>
        <end position="150"/>
    </location>
</feature>
<feature type="transmembrane region" description="Helical" evidence="6">
    <location>
        <begin position="316"/>
        <end position="336"/>
    </location>
</feature>
<dbReference type="GO" id="GO:0008521">
    <property type="term" value="F:acetyl-CoA transmembrane transporter activity"/>
    <property type="evidence" value="ECO:0007669"/>
    <property type="project" value="InterPro"/>
</dbReference>
<feature type="region of interest" description="Disordered" evidence="5">
    <location>
        <begin position="1"/>
        <end position="55"/>
    </location>
</feature>
<gene>
    <name evidence="7" type="ORF">GPM918_LOCUS31972</name>
    <name evidence="8" type="ORF">SRO942_LOCUS32627</name>
</gene>
<feature type="compositionally biased region" description="Basic and acidic residues" evidence="5">
    <location>
        <begin position="43"/>
        <end position="52"/>
    </location>
</feature>
<dbReference type="Proteomes" id="UP000663829">
    <property type="component" value="Unassembled WGS sequence"/>
</dbReference>
<feature type="transmembrane region" description="Helical" evidence="6">
    <location>
        <begin position="190"/>
        <end position="208"/>
    </location>
</feature>
<evidence type="ECO:0008006" key="10">
    <source>
        <dbReference type="Google" id="ProtNLM"/>
    </source>
</evidence>
<evidence type="ECO:0000256" key="1">
    <source>
        <dbReference type="ARBA" id="ARBA00004141"/>
    </source>
</evidence>
<feature type="transmembrane region" description="Helical" evidence="6">
    <location>
        <begin position="91"/>
        <end position="115"/>
    </location>
</feature>
<dbReference type="Pfam" id="PF13000">
    <property type="entry name" value="Acatn"/>
    <property type="match status" value="1"/>
</dbReference>
<dbReference type="PANTHER" id="PTHR12778:SF9">
    <property type="entry name" value="ACETYL-COENZYME A TRANSPORTER 1"/>
    <property type="match status" value="1"/>
</dbReference>
<feature type="transmembrane region" description="Helical" evidence="6">
    <location>
        <begin position="421"/>
        <end position="442"/>
    </location>
</feature>
<feature type="transmembrane region" description="Helical" evidence="6">
    <location>
        <begin position="463"/>
        <end position="484"/>
    </location>
</feature>
<protein>
    <recommendedName>
        <fullName evidence="10">Acetyl-coenzyme A transporter 1</fullName>
    </recommendedName>
</protein>
<dbReference type="GO" id="GO:0035348">
    <property type="term" value="P:acetyl-CoA transmembrane transport"/>
    <property type="evidence" value="ECO:0007669"/>
    <property type="project" value="InterPro"/>
</dbReference>
<dbReference type="InterPro" id="IPR004752">
    <property type="entry name" value="AmpG_permease/AT-1"/>
</dbReference>
<feature type="transmembrane region" description="Helical" evidence="6">
    <location>
        <begin position="159"/>
        <end position="178"/>
    </location>
</feature>
<feature type="transmembrane region" description="Helical" evidence="6">
    <location>
        <begin position="229"/>
        <end position="248"/>
    </location>
</feature>
<feature type="transmembrane region" description="Helical" evidence="6">
    <location>
        <begin position="268"/>
        <end position="289"/>
    </location>
</feature>